<protein>
    <submittedName>
        <fullName evidence="2">Uncharacterized protein</fullName>
    </submittedName>
</protein>
<sequence length="56" mass="6036">MAMSKEKQGRTEETGEAKESKKGLNSRAGPELAKHVPLVDIKLKSGLTPGHLYCGK</sequence>
<comment type="caution">
    <text evidence="2">The sequence shown here is derived from an EMBL/GenBank/DDBJ whole genome shotgun (WGS) entry which is preliminary data.</text>
</comment>
<feature type="compositionally biased region" description="Basic and acidic residues" evidence="1">
    <location>
        <begin position="1"/>
        <end position="22"/>
    </location>
</feature>
<organism evidence="2 3">
    <name type="scientific">Corchorus olitorius</name>
    <dbReference type="NCBI Taxonomy" id="93759"/>
    <lineage>
        <taxon>Eukaryota</taxon>
        <taxon>Viridiplantae</taxon>
        <taxon>Streptophyta</taxon>
        <taxon>Embryophyta</taxon>
        <taxon>Tracheophyta</taxon>
        <taxon>Spermatophyta</taxon>
        <taxon>Magnoliopsida</taxon>
        <taxon>eudicotyledons</taxon>
        <taxon>Gunneridae</taxon>
        <taxon>Pentapetalae</taxon>
        <taxon>rosids</taxon>
        <taxon>malvids</taxon>
        <taxon>Malvales</taxon>
        <taxon>Malvaceae</taxon>
        <taxon>Grewioideae</taxon>
        <taxon>Apeibeae</taxon>
        <taxon>Corchorus</taxon>
    </lineage>
</organism>
<reference evidence="3" key="1">
    <citation type="submission" date="2013-09" db="EMBL/GenBank/DDBJ databases">
        <title>Corchorus olitorius genome sequencing.</title>
        <authorList>
            <person name="Alam M."/>
            <person name="Haque M.S."/>
            <person name="Islam M.S."/>
            <person name="Emdad E.M."/>
            <person name="Islam M.M."/>
            <person name="Ahmed B."/>
            <person name="Halim A."/>
            <person name="Hossen Q.M.M."/>
            <person name="Hossain M.Z."/>
            <person name="Ahmed R."/>
            <person name="Khan M.M."/>
            <person name="Islam R."/>
            <person name="Rashid M.M."/>
            <person name="Khan S.A."/>
            <person name="Rahman M.S."/>
            <person name="Alam M."/>
            <person name="Yahiya A.S."/>
            <person name="Khan M.S."/>
            <person name="Azam M.S."/>
            <person name="Haque T."/>
            <person name="Lashkar M.Z.H."/>
            <person name="Akhand A.I."/>
            <person name="Morshed G."/>
            <person name="Roy S."/>
            <person name="Uddin K.S."/>
            <person name="Rabeya T."/>
            <person name="Hossain A.S."/>
            <person name="Chowdhury A."/>
            <person name="Snigdha A.R."/>
            <person name="Mortoza M.S."/>
            <person name="Matin S.A."/>
            <person name="Hoque S.M.E."/>
            <person name="Islam M.K."/>
            <person name="Roy D.K."/>
            <person name="Haider R."/>
            <person name="Moosa M.M."/>
            <person name="Elias S.M."/>
            <person name="Hasan A.M."/>
            <person name="Jahan S."/>
            <person name="Shafiuddin M."/>
            <person name="Mahmood N."/>
            <person name="Shommy N.S."/>
        </authorList>
    </citation>
    <scope>NUCLEOTIDE SEQUENCE [LARGE SCALE GENOMIC DNA]</scope>
    <source>
        <strain evidence="3">cv. O-4</strain>
    </source>
</reference>
<keyword evidence="3" id="KW-1185">Reference proteome</keyword>
<name>A0A1R3I4N1_9ROSI</name>
<feature type="region of interest" description="Disordered" evidence="1">
    <location>
        <begin position="1"/>
        <end position="34"/>
    </location>
</feature>
<gene>
    <name evidence="2" type="ORF">COLO4_25160</name>
</gene>
<dbReference type="EMBL" id="AWUE01018933">
    <property type="protein sequence ID" value="OMO77461.1"/>
    <property type="molecule type" value="Genomic_DNA"/>
</dbReference>
<accession>A0A1R3I4N1</accession>
<proteinExistence type="predicted"/>
<evidence type="ECO:0000313" key="3">
    <source>
        <dbReference type="Proteomes" id="UP000187203"/>
    </source>
</evidence>
<evidence type="ECO:0000313" key="2">
    <source>
        <dbReference type="EMBL" id="OMO77461.1"/>
    </source>
</evidence>
<evidence type="ECO:0000256" key="1">
    <source>
        <dbReference type="SAM" id="MobiDB-lite"/>
    </source>
</evidence>
<dbReference type="AlphaFoldDB" id="A0A1R3I4N1"/>
<dbReference type="Proteomes" id="UP000187203">
    <property type="component" value="Unassembled WGS sequence"/>
</dbReference>